<evidence type="ECO:0000313" key="1">
    <source>
        <dbReference type="EMBL" id="OKL60045.1"/>
    </source>
</evidence>
<keyword evidence="2" id="KW-1185">Reference proteome</keyword>
<dbReference type="RefSeq" id="XP_020120166.1">
    <property type="nucleotide sequence ID" value="XM_020267296.1"/>
</dbReference>
<dbReference type="PANTHER" id="PTHR42034">
    <property type="entry name" value="CHROMOSOME 7, WHOLE GENOME SHOTGUN SEQUENCE-RELATED"/>
    <property type="match status" value="1"/>
</dbReference>
<organism evidence="1 2">
    <name type="scientific">Talaromyces atroroseus</name>
    <dbReference type="NCBI Taxonomy" id="1441469"/>
    <lineage>
        <taxon>Eukaryota</taxon>
        <taxon>Fungi</taxon>
        <taxon>Dikarya</taxon>
        <taxon>Ascomycota</taxon>
        <taxon>Pezizomycotina</taxon>
        <taxon>Eurotiomycetes</taxon>
        <taxon>Eurotiomycetidae</taxon>
        <taxon>Eurotiales</taxon>
        <taxon>Trichocomaceae</taxon>
        <taxon>Talaromyces</taxon>
        <taxon>Talaromyces sect. Trachyspermi</taxon>
    </lineage>
</organism>
<dbReference type="EMBL" id="LFMY01000006">
    <property type="protein sequence ID" value="OKL60045.1"/>
    <property type="molecule type" value="Genomic_DNA"/>
</dbReference>
<evidence type="ECO:0008006" key="3">
    <source>
        <dbReference type="Google" id="ProtNLM"/>
    </source>
</evidence>
<gene>
    <name evidence="1" type="ORF">UA08_04967</name>
</gene>
<name>A0A225AZZ6_TALAT</name>
<evidence type="ECO:0000313" key="2">
    <source>
        <dbReference type="Proteomes" id="UP000214365"/>
    </source>
</evidence>
<dbReference type="Proteomes" id="UP000214365">
    <property type="component" value="Unassembled WGS sequence"/>
</dbReference>
<proteinExistence type="predicted"/>
<reference evidence="1 2" key="1">
    <citation type="submission" date="2015-06" db="EMBL/GenBank/DDBJ databases">
        <title>Talaromyces atroroseus IBT 11181 draft genome.</title>
        <authorList>
            <person name="Rasmussen K.B."/>
            <person name="Rasmussen S."/>
            <person name="Petersen B."/>
            <person name="Sicheritz-Ponten T."/>
            <person name="Mortensen U.H."/>
            <person name="Thrane U."/>
        </authorList>
    </citation>
    <scope>NUCLEOTIDE SEQUENCE [LARGE SCALE GENOMIC DNA]</scope>
    <source>
        <strain evidence="1 2">IBT 11181</strain>
    </source>
</reference>
<protein>
    <recommendedName>
        <fullName evidence="3">Condensation domain-containing protein</fullName>
    </recommendedName>
</protein>
<accession>A0A225AZZ6</accession>
<sequence length="408" mass="45647">MSDSLRFRLHWNRLPAVRTIRTRLTFASTSTKLAGTTNSMEHGPKSSKWEVENGQYTRPFDPFEETFSSLCHDRARPEFRSLDAVASIGIETLPNDANAFLETLKKAWARIRYLHPFLASEVGPKAFRYTPLQGQSDIDEWLQKTLIIKDWDSESEVQGCQDLAVAPATQAPRLYYFPGKRRLIIRMNHMHIDGHGLVSMLQDLFAEMHRLHYDGETVNEPWGEEVQNLASSAFDAAGIAALKDPCSLKLPQPRADGEAFEFPSINTTFPPASGKTQSLDFTESQTSEFLCHAKGSGLGITAFVHAALIHAGKAVCPSSRSTVHSNFIIFNFREKCTASPVNAHLKATALRIGFWPIQVHIDDEFRRTAFRVKHEYESLASRFSEAGSEALFTVGLTKDPTKVVPFSS</sequence>
<dbReference type="GeneID" id="31004723"/>
<dbReference type="Gene3D" id="3.30.559.10">
    <property type="entry name" value="Chloramphenicol acetyltransferase-like domain"/>
    <property type="match status" value="1"/>
</dbReference>
<comment type="caution">
    <text evidence="1">The sequence shown here is derived from an EMBL/GenBank/DDBJ whole genome shotgun (WGS) entry which is preliminary data.</text>
</comment>
<dbReference type="PANTHER" id="PTHR42034:SF1">
    <property type="entry name" value="CONDENSATION DOMAIN-CONTAINING PROTEIN"/>
    <property type="match status" value="1"/>
</dbReference>
<dbReference type="AlphaFoldDB" id="A0A225AZZ6"/>
<dbReference type="OrthoDB" id="2548233at2759"/>
<dbReference type="SUPFAM" id="SSF52777">
    <property type="entry name" value="CoA-dependent acyltransferases"/>
    <property type="match status" value="1"/>
</dbReference>
<dbReference type="InterPro" id="IPR023213">
    <property type="entry name" value="CAT-like_dom_sf"/>
</dbReference>